<keyword evidence="1" id="KW-0472">Membrane</keyword>
<evidence type="ECO:0000313" key="2">
    <source>
        <dbReference type="EMBL" id="QDZ89081.2"/>
    </source>
</evidence>
<evidence type="ECO:0000313" key="3">
    <source>
        <dbReference type="Proteomes" id="UP000321124"/>
    </source>
</evidence>
<organism evidence="2 3">
    <name type="scientific">Shewanella decolorationis</name>
    <dbReference type="NCBI Taxonomy" id="256839"/>
    <lineage>
        <taxon>Bacteria</taxon>
        <taxon>Pseudomonadati</taxon>
        <taxon>Pseudomonadota</taxon>
        <taxon>Gammaproteobacteria</taxon>
        <taxon>Alteromonadales</taxon>
        <taxon>Shewanellaceae</taxon>
        <taxon>Shewanella</taxon>
    </lineage>
</organism>
<proteinExistence type="predicted"/>
<feature type="transmembrane region" description="Helical" evidence="1">
    <location>
        <begin position="90"/>
        <end position="112"/>
    </location>
</feature>
<evidence type="ECO:0000256" key="1">
    <source>
        <dbReference type="SAM" id="Phobius"/>
    </source>
</evidence>
<feature type="transmembrane region" description="Helical" evidence="1">
    <location>
        <begin position="149"/>
        <end position="169"/>
    </location>
</feature>
<keyword evidence="1" id="KW-1133">Transmembrane helix</keyword>
<keyword evidence="1" id="KW-0812">Transmembrane</keyword>
<reference evidence="2 3" key="1">
    <citation type="journal article" date="2019" name="Ecotoxicol. Environ. Saf.">
        <title>Microbial characterization of heavy metal resistant bacterial strains isolated from an electroplating wastewater treatment plant.</title>
        <authorList>
            <person name="Cai X."/>
            <person name="Zheng X."/>
            <person name="Zhang D."/>
            <person name="Iqbal W."/>
            <person name="Liu C."/>
            <person name="Yang B."/>
            <person name="Zhao X."/>
            <person name="Lu X."/>
            <person name="Mao Y."/>
        </authorList>
    </citation>
    <scope>NUCLEOTIDE SEQUENCE [LARGE SCALE GENOMIC DNA]</scope>
    <source>
        <strain evidence="2 3">Ni1-3</strain>
    </source>
</reference>
<protein>
    <recommendedName>
        <fullName evidence="4">DUF2306 domain-containing protein</fullName>
    </recommendedName>
</protein>
<dbReference type="AlphaFoldDB" id="A0A5B8QSP7"/>
<accession>A0A5B8QSP7</accession>
<sequence>MMNTIFTLSQFVHITAGALALVLFWMPAMLKKGSANHSRFGRYYVYAMYTVAATGVAMAATGLIDPLAVIKQPAANADALAEQIADRKNAWIFLIYISLLTLVTVRHGVLVLRYKAQRQQLTSPLHLSLMLSLTLLGPVMALWGYQEKLILAVIFGLLGTTVGAGFLRYSFKATLTKLEWWIEHLGAMIGSGIACYTAFFAFGGSRLFIDHGNLRLLSWTLPGVVGFVVIRYLSGKYQRRFAD</sequence>
<dbReference type="KEGG" id="sdeo:D0436_00655"/>
<dbReference type="Proteomes" id="UP000321124">
    <property type="component" value="Chromosome"/>
</dbReference>
<feature type="transmembrane region" description="Helical" evidence="1">
    <location>
        <begin position="6"/>
        <end position="25"/>
    </location>
</feature>
<name>A0A5B8QSP7_9GAMM</name>
<feature type="transmembrane region" description="Helical" evidence="1">
    <location>
        <begin position="46"/>
        <end position="70"/>
    </location>
</feature>
<feature type="transmembrane region" description="Helical" evidence="1">
    <location>
        <begin position="216"/>
        <end position="234"/>
    </location>
</feature>
<feature type="transmembrane region" description="Helical" evidence="1">
    <location>
        <begin position="124"/>
        <end position="143"/>
    </location>
</feature>
<feature type="transmembrane region" description="Helical" evidence="1">
    <location>
        <begin position="181"/>
        <end position="204"/>
    </location>
</feature>
<gene>
    <name evidence="2" type="ORF">D0436_00655</name>
</gene>
<evidence type="ECO:0008006" key="4">
    <source>
        <dbReference type="Google" id="ProtNLM"/>
    </source>
</evidence>
<dbReference type="EMBL" id="CP031775">
    <property type="protein sequence ID" value="QDZ89081.2"/>
    <property type="molecule type" value="Genomic_DNA"/>
</dbReference>
<dbReference type="RefSeq" id="WP_055646909.1">
    <property type="nucleotide sequence ID" value="NZ_CP031775.2"/>
</dbReference>